<name>A0A897MTX3_9EURY</name>
<keyword evidence="3" id="KW-0378">Hydrolase</keyword>
<dbReference type="GO" id="GO:0004553">
    <property type="term" value="F:hydrolase activity, hydrolyzing O-glycosyl compounds"/>
    <property type="evidence" value="ECO:0007669"/>
    <property type="project" value="TreeGrafter"/>
</dbReference>
<organism evidence="3 4">
    <name type="scientific">Natranaeroarchaeum sulfidigenes</name>
    <dbReference type="NCBI Taxonomy" id="2784880"/>
    <lineage>
        <taxon>Archaea</taxon>
        <taxon>Methanobacteriati</taxon>
        <taxon>Methanobacteriota</taxon>
        <taxon>Stenosarchaea group</taxon>
        <taxon>Halobacteria</taxon>
        <taxon>Halobacteriales</taxon>
        <taxon>Natronoarchaeaceae</taxon>
        <taxon>Natranaeroarchaeum</taxon>
    </lineage>
</organism>
<reference evidence="3" key="1">
    <citation type="submission" date="2020-11" db="EMBL/GenBank/DDBJ databases">
        <title>Carbohydrate-dependent, anaerobic sulfur respiration: A novel catabolism in halophilic archaea.</title>
        <authorList>
            <person name="Sorokin D.Y."/>
            <person name="Messina E."/>
            <person name="Smedile F."/>
            <person name="La Cono V."/>
            <person name="Hallsworth J.E."/>
            <person name="Yakimov M.M."/>
        </authorList>
    </citation>
    <scope>NUCLEOTIDE SEQUENCE</scope>
    <source>
        <strain evidence="3">AArc-S</strain>
    </source>
</reference>
<dbReference type="PANTHER" id="PTHR31616:SF0">
    <property type="entry name" value="GLUCAN 1,4-ALPHA-GLUCOSIDASE"/>
    <property type="match status" value="1"/>
</dbReference>
<evidence type="ECO:0000259" key="2">
    <source>
        <dbReference type="Pfam" id="PF25978"/>
    </source>
</evidence>
<dbReference type="SUPFAM" id="SSF48208">
    <property type="entry name" value="Six-hairpin glycosidases"/>
    <property type="match status" value="1"/>
</dbReference>
<dbReference type="AlphaFoldDB" id="A0A897MTX3"/>
<dbReference type="InterPro" id="IPR012341">
    <property type="entry name" value="6hp_glycosidase-like_sf"/>
</dbReference>
<evidence type="ECO:0000256" key="1">
    <source>
        <dbReference type="ARBA" id="ARBA00006188"/>
    </source>
</evidence>
<proteinExistence type="inferred from homology"/>
<protein>
    <submittedName>
        <fullName evidence="3">Glycosyl hydrolase family 15</fullName>
    </submittedName>
</protein>
<dbReference type="EMBL" id="CP064786">
    <property type="protein sequence ID" value="QSG01646.1"/>
    <property type="molecule type" value="Genomic_DNA"/>
</dbReference>
<dbReference type="InterPro" id="IPR058310">
    <property type="entry name" value="DUF7997"/>
</dbReference>
<comment type="similarity">
    <text evidence="1">Belongs to the glycosyl hydrolase 15 family.</text>
</comment>
<feature type="domain" description="DUF7997" evidence="2">
    <location>
        <begin position="1"/>
        <end position="241"/>
    </location>
</feature>
<dbReference type="KEGG" id="hara:AArcS_0417"/>
<dbReference type="Gene3D" id="1.50.10.10">
    <property type="match status" value="1"/>
</dbReference>
<gene>
    <name evidence="3" type="primary">sga1</name>
    <name evidence="3" type="ORF">AArcS_0417</name>
</gene>
<dbReference type="RefSeq" id="WP_238478763.1">
    <property type="nucleotide sequence ID" value="NZ_CP064786.1"/>
</dbReference>
<evidence type="ECO:0000313" key="3">
    <source>
        <dbReference type="EMBL" id="QSG01646.1"/>
    </source>
</evidence>
<keyword evidence="4" id="KW-1185">Reference proteome</keyword>
<evidence type="ECO:0000313" key="4">
    <source>
        <dbReference type="Proteomes" id="UP000663586"/>
    </source>
</evidence>
<dbReference type="Proteomes" id="UP000663586">
    <property type="component" value="Chromosome"/>
</dbReference>
<dbReference type="GeneID" id="70683802"/>
<sequence length="691" mass="76107">MKLRTALRDYKETLGSETKFPGERRSTTGMFSGIDSRLVHVDRDGSLRDFSYPLTGLAGIESLSFGLRTAGEITWFDELDTEAQSYAEGTAVVETELTDGSVMIRQRDLTLDRAHVTNVEIDGAEDAELCVSVTFAPEATSTRVGQLTHPDALQVHHRREHDYLAASTEFETLLGQVPEEIEEVLDEDGPVEFPRAVDDGRYEQNKLGGTAFAAIPFENGSVTVVSLLTEIAETPQNDALDEVTSLATRYDSSETVLEAGRAQMPDWSSGLDDERIPTDDLRVLSLLSTHTGGRIAGPDFDPTYTYSGGYGYTWFRDDAEISRFLLEADMRTDLDLSAWHEASTQFYAETQRPDGTWPHRVWPCDGSLAPGWAHGRIEAGKEREGVDADDGPQDGSDYQADQTGSVVSFLATYLRVGSPTDPAQVEEIITDAIDGLDDTLDDDGLPQTAQNAWENMTGQFAHTAATFLHAYAAVARAPVDDELAAHAAEQADAVYDAIDELWMPERGAYAIRLQDGELDERLDSSALALAGAHHDYAAIGEIDDQRLDRLASHLSTTIEGLYRDSEESDVRGLFRFEGDEWRMRKQADEKIWTVSTAWGANSATKLARLLEEYDREEASELAECAEDLMEAIRPDGPLCLESTYLPEQFFDDGTPDCATPLGWPHALRLATETELTAMSGKDPRQATLADD</sequence>
<dbReference type="Pfam" id="PF25978">
    <property type="entry name" value="DUF7997"/>
    <property type="match status" value="1"/>
</dbReference>
<dbReference type="GO" id="GO:0005975">
    <property type="term" value="P:carbohydrate metabolic process"/>
    <property type="evidence" value="ECO:0007669"/>
    <property type="project" value="InterPro"/>
</dbReference>
<accession>A0A897MTX3</accession>
<dbReference type="PANTHER" id="PTHR31616">
    <property type="entry name" value="TREHALASE"/>
    <property type="match status" value="1"/>
</dbReference>
<dbReference type="InterPro" id="IPR008928">
    <property type="entry name" value="6-hairpin_glycosidase_sf"/>
</dbReference>